<evidence type="ECO:0000313" key="2">
    <source>
        <dbReference type="Proteomes" id="UP000472272"/>
    </source>
</evidence>
<proteinExistence type="predicted"/>
<evidence type="ECO:0000313" key="1">
    <source>
        <dbReference type="Ensembl" id="ENSPMRP00000024656.1"/>
    </source>
</evidence>
<accession>A0A670JJS3</accession>
<protein>
    <submittedName>
        <fullName evidence="1">Uncharacterized protein</fullName>
    </submittedName>
</protein>
<dbReference type="AlphaFoldDB" id="A0A670JJS3"/>
<name>A0A670JJS3_PODMU</name>
<dbReference type="Ensembl" id="ENSPMRT00000026162.1">
    <property type="protein sequence ID" value="ENSPMRP00000024656.1"/>
    <property type="gene ID" value="ENSPMRG00000015931.1"/>
</dbReference>
<dbReference type="Proteomes" id="UP000472272">
    <property type="component" value="Chromosome 16"/>
</dbReference>
<sequence>VSPSPGGSGDTHPQTPNFHIWGLVGIRQAHREIRLAKQLKKPKTLSSCEFFVLQGIRLARYHCTAVPWLSNLIRSGSPFDSRNCSKTKAWFPIGCRRFLHSIGSCGSCVRCSASQKHLQTGTLTSRFASFGSQNV</sequence>
<reference evidence="1" key="2">
    <citation type="submission" date="2025-08" db="UniProtKB">
        <authorList>
            <consortium name="Ensembl"/>
        </authorList>
    </citation>
    <scope>IDENTIFICATION</scope>
</reference>
<keyword evidence="2" id="KW-1185">Reference proteome</keyword>
<reference evidence="1" key="3">
    <citation type="submission" date="2025-09" db="UniProtKB">
        <authorList>
            <consortium name="Ensembl"/>
        </authorList>
    </citation>
    <scope>IDENTIFICATION</scope>
</reference>
<reference evidence="1 2" key="1">
    <citation type="journal article" date="2019" name="Proc. Natl. Acad. Sci. U.S.A.">
        <title>Regulatory changes in pterin and carotenoid genes underlie balanced color polymorphisms in the wall lizard.</title>
        <authorList>
            <person name="Andrade P."/>
            <person name="Pinho C."/>
            <person name="Perez I de Lanuza G."/>
            <person name="Afonso S."/>
            <person name="Brejcha J."/>
            <person name="Rubin C.J."/>
            <person name="Wallerman O."/>
            <person name="Pereira P."/>
            <person name="Sabatino S.J."/>
            <person name="Bellati A."/>
            <person name="Pellitteri-Rosa D."/>
            <person name="Bosakova Z."/>
            <person name="Bunikis I."/>
            <person name="Carretero M.A."/>
            <person name="Feiner N."/>
            <person name="Marsik P."/>
            <person name="Pauperio F."/>
            <person name="Salvi D."/>
            <person name="Soler L."/>
            <person name="While G.M."/>
            <person name="Uller T."/>
            <person name="Font E."/>
            <person name="Andersson L."/>
            <person name="Carneiro M."/>
        </authorList>
    </citation>
    <scope>NUCLEOTIDE SEQUENCE</scope>
</reference>
<organism evidence="1 2">
    <name type="scientific">Podarcis muralis</name>
    <name type="common">Wall lizard</name>
    <name type="synonym">Lacerta muralis</name>
    <dbReference type="NCBI Taxonomy" id="64176"/>
    <lineage>
        <taxon>Eukaryota</taxon>
        <taxon>Metazoa</taxon>
        <taxon>Chordata</taxon>
        <taxon>Craniata</taxon>
        <taxon>Vertebrata</taxon>
        <taxon>Euteleostomi</taxon>
        <taxon>Lepidosauria</taxon>
        <taxon>Squamata</taxon>
        <taxon>Bifurcata</taxon>
        <taxon>Unidentata</taxon>
        <taxon>Episquamata</taxon>
        <taxon>Laterata</taxon>
        <taxon>Lacertibaenia</taxon>
        <taxon>Lacertidae</taxon>
        <taxon>Podarcis</taxon>
    </lineage>
</organism>